<evidence type="ECO:0000256" key="6">
    <source>
        <dbReference type="ARBA" id="ARBA00023136"/>
    </source>
</evidence>
<evidence type="ECO:0000313" key="9">
    <source>
        <dbReference type="Proteomes" id="UP001596056"/>
    </source>
</evidence>
<feature type="transmembrane region" description="Helical" evidence="7">
    <location>
        <begin position="280"/>
        <end position="301"/>
    </location>
</feature>
<evidence type="ECO:0000313" key="8">
    <source>
        <dbReference type="EMBL" id="MFC5567263.1"/>
    </source>
</evidence>
<dbReference type="InterPro" id="IPR050833">
    <property type="entry name" value="Poly_Biosynth_Transport"/>
</dbReference>
<feature type="transmembrane region" description="Helical" evidence="7">
    <location>
        <begin position="114"/>
        <end position="133"/>
    </location>
</feature>
<evidence type="ECO:0000256" key="2">
    <source>
        <dbReference type="ARBA" id="ARBA00007430"/>
    </source>
</evidence>
<feature type="transmembrane region" description="Helical" evidence="7">
    <location>
        <begin position="407"/>
        <end position="428"/>
    </location>
</feature>
<keyword evidence="9" id="KW-1185">Reference proteome</keyword>
<keyword evidence="3" id="KW-1003">Cell membrane</keyword>
<evidence type="ECO:0000256" key="3">
    <source>
        <dbReference type="ARBA" id="ARBA00022475"/>
    </source>
</evidence>
<keyword evidence="4 7" id="KW-0812">Transmembrane</keyword>
<dbReference type="Pfam" id="PF13440">
    <property type="entry name" value="Polysacc_synt_3"/>
    <property type="match status" value="1"/>
</dbReference>
<evidence type="ECO:0000256" key="1">
    <source>
        <dbReference type="ARBA" id="ARBA00004651"/>
    </source>
</evidence>
<dbReference type="EMBL" id="JBHSNA010000012">
    <property type="protein sequence ID" value="MFC5567263.1"/>
    <property type="molecule type" value="Genomic_DNA"/>
</dbReference>
<dbReference type="Proteomes" id="UP001596056">
    <property type="component" value="Unassembled WGS sequence"/>
</dbReference>
<feature type="transmembrane region" description="Helical" evidence="7">
    <location>
        <begin position="140"/>
        <end position="162"/>
    </location>
</feature>
<evidence type="ECO:0000256" key="4">
    <source>
        <dbReference type="ARBA" id="ARBA00022692"/>
    </source>
</evidence>
<name>A0ABW0SE73_9RHOB</name>
<evidence type="ECO:0000256" key="7">
    <source>
        <dbReference type="SAM" id="Phobius"/>
    </source>
</evidence>
<feature type="transmembrane region" description="Helical" evidence="7">
    <location>
        <begin position="350"/>
        <end position="370"/>
    </location>
</feature>
<reference evidence="9" key="1">
    <citation type="journal article" date="2019" name="Int. J. Syst. Evol. Microbiol.">
        <title>The Global Catalogue of Microorganisms (GCM) 10K type strain sequencing project: providing services to taxonomists for standard genome sequencing and annotation.</title>
        <authorList>
            <consortium name="The Broad Institute Genomics Platform"/>
            <consortium name="The Broad Institute Genome Sequencing Center for Infectious Disease"/>
            <person name="Wu L."/>
            <person name="Ma J."/>
        </authorList>
    </citation>
    <scope>NUCLEOTIDE SEQUENCE [LARGE SCALE GENOMIC DNA]</scope>
    <source>
        <strain evidence="9">KACC 11588</strain>
    </source>
</reference>
<feature type="transmembrane region" description="Helical" evidence="7">
    <location>
        <begin position="168"/>
        <end position="185"/>
    </location>
</feature>
<evidence type="ECO:0000256" key="5">
    <source>
        <dbReference type="ARBA" id="ARBA00022989"/>
    </source>
</evidence>
<dbReference type="PANTHER" id="PTHR30250">
    <property type="entry name" value="PST FAMILY PREDICTED COLANIC ACID TRANSPORTER"/>
    <property type="match status" value="1"/>
</dbReference>
<gene>
    <name evidence="8" type="ORF">ACFPOC_12695</name>
</gene>
<feature type="transmembrane region" description="Helical" evidence="7">
    <location>
        <begin position="376"/>
        <end position="395"/>
    </location>
</feature>
<protein>
    <submittedName>
        <fullName evidence="8">Oligosaccharide flippase family protein</fullName>
    </submittedName>
</protein>
<feature type="transmembrane region" description="Helical" evidence="7">
    <location>
        <begin position="440"/>
        <end position="458"/>
    </location>
</feature>
<keyword evidence="5 7" id="KW-1133">Transmembrane helix</keyword>
<sequence length="492" mass="51900">MSSLRLAIVFSVLDKYLGQVLAIVTTAIMARLLTPAETGLYLVAQAFLLLAENFREFGVCAYIVQVPELNRTVLRTSFTITALTSWAIGAVIYLSGNAVAAFYGNPDLPHLLHIAALGFVVAPFGSPAVALLRRDLDFRAIAAINVISATAIAVVTVALGFIGYGAASYFWAYAAGSILLAGLAIRRRPDLGIFQPSLHGARTILSFGLTSSVVTVTNLAYDMLPKLALGKILGFDAVGLFTRAVTICQLPDRLLLSGLTPVILPAMADHRRNGGDLRAIYVRGYSFMSAVQWPALLMLALLADPVVQVLLGSQWGQVPPLVRLLALAAMTLAPAFMTYPLLVATGHIRYALYATFLSLPPAAAILVLAAHHGLTAVAASAFVTAPLQMLIALLFIRRAIGMPWKELGRASMTSLAITAATVAIPLAVVGTSPTGLDLDWGRTVLAVLGGALGWGIALRLARHPLLAEVVGIGHRALRRVRPATPAPVGGLG</sequence>
<comment type="caution">
    <text evidence="8">The sequence shown here is derived from an EMBL/GenBank/DDBJ whole genome shotgun (WGS) entry which is preliminary data.</text>
</comment>
<keyword evidence="6 7" id="KW-0472">Membrane</keyword>
<organism evidence="8 9">
    <name type="scientific">Rubellimicrobium aerolatum</name>
    <dbReference type="NCBI Taxonomy" id="490979"/>
    <lineage>
        <taxon>Bacteria</taxon>
        <taxon>Pseudomonadati</taxon>
        <taxon>Pseudomonadota</taxon>
        <taxon>Alphaproteobacteria</taxon>
        <taxon>Rhodobacterales</taxon>
        <taxon>Roseobacteraceae</taxon>
        <taxon>Rubellimicrobium</taxon>
    </lineage>
</organism>
<dbReference type="RefSeq" id="WP_209841804.1">
    <property type="nucleotide sequence ID" value="NZ_JAGGJP010000012.1"/>
</dbReference>
<accession>A0ABW0SE73</accession>
<feature type="transmembrane region" description="Helical" evidence="7">
    <location>
        <begin position="72"/>
        <end position="94"/>
    </location>
</feature>
<comment type="similarity">
    <text evidence="2">Belongs to the polysaccharide synthase family.</text>
</comment>
<feature type="transmembrane region" description="Helical" evidence="7">
    <location>
        <begin position="321"/>
        <end position="343"/>
    </location>
</feature>
<comment type="subcellular location">
    <subcellularLocation>
        <location evidence="1">Cell membrane</location>
        <topology evidence="1">Multi-pass membrane protein</topology>
    </subcellularLocation>
</comment>
<proteinExistence type="inferred from homology"/>
<dbReference type="PANTHER" id="PTHR30250:SF10">
    <property type="entry name" value="LIPOPOLYSACCHARIDE BIOSYNTHESIS PROTEIN WZXC"/>
    <property type="match status" value="1"/>
</dbReference>